<sequence length="112" mass="12257">GRGYAATVAYGQRPHLGDAHARATAAYKRWAHKRWRPASKGNGCRTQKWHSPAIAMAATCTGRDCKQRRQHLQGNGLPRPLATAAGRGSVALARRGGDRVRKGRRQHAQGLR</sequence>
<gene>
    <name evidence="2" type="ORF">B296_00026654</name>
</gene>
<feature type="compositionally biased region" description="Basic residues" evidence="1">
    <location>
        <begin position="101"/>
        <end position="112"/>
    </location>
</feature>
<comment type="caution">
    <text evidence="2">The sequence shown here is derived from an EMBL/GenBank/DDBJ whole genome shotgun (WGS) entry which is preliminary data.</text>
</comment>
<feature type="non-terminal residue" evidence="2">
    <location>
        <position position="1"/>
    </location>
</feature>
<organism evidence="2 3">
    <name type="scientific">Ensete ventricosum</name>
    <name type="common">Abyssinian banana</name>
    <name type="synonym">Musa ensete</name>
    <dbReference type="NCBI Taxonomy" id="4639"/>
    <lineage>
        <taxon>Eukaryota</taxon>
        <taxon>Viridiplantae</taxon>
        <taxon>Streptophyta</taxon>
        <taxon>Embryophyta</taxon>
        <taxon>Tracheophyta</taxon>
        <taxon>Spermatophyta</taxon>
        <taxon>Magnoliopsida</taxon>
        <taxon>Liliopsida</taxon>
        <taxon>Zingiberales</taxon>
        <taxon>Musaceae</taxon>
        <taxon>Ensete</taxon>
    </lineage>
</organism>
<protein>
    <submittedName>
        <fullName evidence="2">Uncharacterized protein</fullName>
    </submittedName>
</protein>
<evidence type="ECO:0000313" key="3">
    <source>
        <dbReference type="Proteomes" id="UP000287651"/>
    </source>
</evidence>
<proteinExistence type="predicted"/>
<reference evidence="2 3" key="1">
    <citation type="journal article" date="2014" name="Agronomy (Basel)">
        <title>A Draft Genome Sequence for Ensete ventricosum, the Drought-Tolerant Tree Against Hunger.</title>
        <authorList>
            <person name="Harrison J."/>
            <person name="Moore K.A."/>
            <person name="Paszkiewicz K."/>
            <person name="Jones T."/>
            <person name="Grant M."/>
            <person name="Ambacheew D."/>
            <person name="Muzemil S."/>
            <person name="Studholme D.J."/>
        </authorList>
    </citation>
    <scope>NUCLEOTIDE SEQUENCE [LARGE SCALE GENOMIC DNA]</scope>
</reference>
<dbReference type="Proteomes" id="UP000287651">
    <property type="component" value="Unassembled WGS sequence"/>
</dbReference>
<feature type="region of interest" description="Disordered" evidence="1">
    <location>
        <begin position="73"/>
        <end position="112"/>
    </location>
</feature>
<evidence type="ECO:0000313" key="2">
    <source>
        <dbReference type="EMBL" id="RRT75096.1"/>
    </source>
</evidence>
<name>A0A427AFW1_ENSVE</name>
<dbReference type="AlphaFoldDB" id="A0A427AFW1"/>
<accession>A0A427AFW1</accession>
<dbReference type="EMBL" id="AMZH03002583">
    <property type="protein sequence ID" value="RRT75096.1"/>
    <property type="molecule type" value="Genomic_DNA"/>
</dbReference>
<evidence type="ECO:0000256" key="1">
    <source>
        <dbReference type="SAM" id="MobiDB-lite"/>
    </source>
</evidence>